<dbReference type="GO" id="GO:0035438">
    <property type="term" value="F:cyclic-di-GMP binding"/>
    <property type="evidence" value="ECO:0007669"/>
    <property type="project" value="InterPro"/>
</dbReference>
<dbReference type="RefSeq" id="WP_028246660.1">
    <property type="nucleotide sequence ID" value="NZ_FMWK01000004.1"/>
</dbReference>
<dbReference type="EMBL" id="FMWK01000004">
    <property type="protein sequence ID" value="SCZ78057.1"/>
    <property type="molecule type" value="Genomic_DNA"/>
</dbReference>
<evidence type="ECO:0000313" key="2">
    <source>
        <dbReference type="EMBL" id="SCZ78057.1"/>
    </source>
</evidence>
<dbReference type="Gene3D" id="2.40.10.220">
    <property type="entry name" value="predicted glycosyltransferase like domains"/>
    <property type="match status" value="1"/>
</dbReference>
<feature type="domain" description="PilZ" evidence="1">
    <location>
        <begin position="3"/>
        <end position="105"/>
    </location>
</feature>
<organism evidence="2 3">
    <name type="scientific">Pseudobutyrivibrio xylanivorans</name>
    <dbReference type="NCBI Taxonomy" id="185007"/>
    <lineage>
        <taxon>Bacteria</taxon>
        <taxon>Bacillati</taxon>
        <taxon>Bacillota</taxon>
        <taxon>Clostridia</taxon>
        <taxon>Lachnospirales</taxon>
        <taxon>Lachnospiraceae</taxon>
        <taxon>Pseudobutyrivibrio</taxon>
    </lineage>
</organism>
<evidence type="ECO:0000259" key="1">
    <source>
        <dbReference type="Pfam" id="PF07238"/>
    </source>
</evidence>
<dbReference type="InterPro" id="IPR009875">
    <property type="entry name" value="PilZ_domain"/>
</dbReference>
<dbReference type="SUPFAM" id="SSF141371">
    <property type="entry name" value="PilZ domain-like"/>
    <property type="match status" value="1"/>
</dbReference>
<name>A0A1G5RVW2_PSEXY</name>
<reference evidence="2 3" key="1">
    <citation type="submission" date="2016-10" db="EMBL/GenBank/DDBJ databases">
        <authorList>
            <person name="de Groot N.N."/>
        </authorList>
    </citation>
    <scope>NUCLEOTIDE SEQUENCE [LARGE SCALE GENOMIC DNA]</scope>
    <source>
        <strain evidence="2 3">DSM 10317</strain>
    </source>
</reference>
<dbReference type="Proteomes" id="UP000199428">
    <property type="component" value="Unassembled WGS sequence"/>
</dbReference>
<accession>A0A1G5RVW2</accession>
<dbReference type="AlphaFoldDB" id="A0A1G5RVW2"/>
<evidence type="ECO:0000313" key="3">
    <source>
        <dbReference type="Proteomes" id="UP000199428"/>
    </source>
</evidence>
<protein>
    <submittedName>
        <fullName evidence="2">PilZ domain-containing protein</fullName>
    </submittedName>
</protein>
<sequence length="115" mass="13195">MEEKRKSKRLDIGVKVEIERIDEANITTVKYMEVEVTNISKTGLAFRVPNVEFEIGACFDAKIQIWTKETIDSVFKVVRSNKLDGDIYEYGCIFVGMTDTDALKIEIYQLFSDAE</sequence>
<gene>
    <name evidence="2" type="ORF">SAMN02910350_01103</name>
</gene>
<dbReference type="Pfam" id="PF07238">
    <property type="entry name" value="PilZ"/>
    <property type="match status" value="1"/>
</dbReference>
<proteinExistence type="predicted"/>